<comment type="caution">
    <text evidence="1">The sequence shown here is derived from an EMBL/GenBank/DDBJ whole genome shotgun (WGS) entry which is preliminary data.</text>
</comment>
<reference evidence="1" key="1">
    <citation type="submission" date="2019-08" db="EMBL/GenBank/DDBJ databases">
        <authorList>
            <person name="Kucharzyk K."/>
            <person name="Murdoch R.W."/>
            <person name="Higgins S."/>
            <person name="Loffler F."/>
        </authorList>
    </citation>
    <scope>NUCLEOTIDE SEQUENCE</scope>
</reference>
<organism evidence="1">
    <name type="scientific">bioreactor metagenome</name>
    <dbReference type="NCBI Taxonomy" id="1076179"/>
    <lineage>
        <taxon>unclassified sequences</taxon>
        <taxon>metagenomes</taxon>
        <taxon>ecological metagenomes</taxon>
    </lineage>
</organism>
<dbReference type="AlphaFoldDB" id="A0A645AQJ9"/>
<sequence>MFDPNLMNNFRIMRKIKNMFLISPIIIVSVISFSCYSQSTNKTTVEQGLAGYWKLFEDLLDHSRNNLLTKEQSVYGVNDKDHVGDFKGSKSWLEVPVSPEWETSGN</sequence>
<name>A0A645AQJ9_9ZZZZ</name>
<accession>A0A645AQJ9</accession>
<gene>
    <name evidence="1" type="ORF">SDC9_101833</name>
</gene>
<evidence type="ECO:0000313" key="1">
    <source>
        <dbReference type="EMBL" id="MPM55048.1"/>
    </source>
</evidence>
<proteinExistence type="predicted"/>
<dbReference type="EMBL" id="VSSQ01015086">
    <property type="protein sequence ID" value="MPM55048.1"/>
    <property type="molecule type" value="Genomic_DNA"/>
</dbReference>
<protein>
    <submittedName>
        <fullName evidence="1">Uncharacterized protein</fullName>
    </submittedName>
</protein>